<dbReference type="Gene3D" id="1.10.3730.10">
    <property type="entry name" value="ProC C-terminal domain-like"/>
    <property type="match status" value="1"/>
</dbReference>
<dbReference type="InterPro" id="IPR036291">
    <property type="entry name" value="NAD(P)-bd_dom_sf"/>
</dbReference>
<comment type="catalytic activity">
    <reaction evidence="9">
        <text>L-proline + NAD(+) = (S)-1-pyrroline-5-carboxylate + NADH + 2 H(+)</text>
        <dbReference type="Rhea" id="RHEA:14105"/>
        <dbReference type="ChEBI" id="CHEBI:15378"/>
        <dbReference type="ChEBI" id="CHEBI:17388"/>
        <dbReference type="ChEBI" id="CHEBI:57540"/>
        <dbReference type="ChEBI" id="CHEBI:57945"/>
        <dbReference type="ChEBI" id="CHEBI:60039"/>
        <dbReference type="EC" id="1.5.1.2"/>
    </reaction>
</comment>
<evidence type="ECO:0000259" key="13">
    <source>
        <dbReference type="Pfam" id="PF14748"/>
    </source>
</evidence>
<evidence type="ECO:0000313" key="15">
    <source>
        <dbReference type="Proteomes" id="UP000199017"/>
    </source>
</evidence>
<name>A0A1G8G7F4_9BACI</name>
<evidence type="ECO:0000256" key="6">
    <source>
        <dbReference type="ARBA" id="ARBA00022857"/>
    </source>
</evidence>
<dbReference type="GO" id="GO:0055129">
    <property type="term" value="P:L-proline biosynthetic process"/>
    <property type="evidence" value="ECO:0007669"/>
    <property type="project" value="UniProtKB-UniRule"/>
</dbReference>
<keyword evidence="15" id="KW-1185">Reference proteome</keyword>
<keyword evidence="6 9" id="KW-0521">NADP</keyword>
<dbReference type="InterPro" id="IPR000304">
    <property type="entry name" value="Pyrroline-COOH_reductase"/>
</dbReference>
<dbReference type="Gene3D" id="3.40.50.720">
    <property type="entry name" value="NAD(P)-binding Rossmann-like Domain"/>
    <property type="match status" value="1"/>
</dbReference>
<dbReference type="Proteomes" id="UP000199017">
    <property type="component" value="Unassembled WGS sequence"/>
</dbReference>
<dbReference type="GO" id="GO:0004735">
    <property type="term" value="F:pyrroline-5-carboxylate reductase activity"/>
    <property type="evidence" value="ECO:0007669"/>
    <property type="project" value="UniProtKB-UniRule"/>
</dbReference>
<dbReference type="PANTHER" id="PTHR11645:SF49">
    <property type="entry name" value="PYRROLINE-5-CARBOXYLATE REDUCTASE 1"/>
    <property type="match status" value="1"/>
</dbReference>
<dbReference type="EC" id="1.5.1.2" evidence="9 10"/>
<evidence type="ECO:0000256" key="3">
    <source>
        <dbReference type="ARBA" id="ARBA00022490"/>
    </source>
</evidence>
<dbReference type="PANTHER" id="PTHR11645">
    <property type="entry name" value="PYRROLINE-5-CARBOXYLATE REDUCTASE"/>
    <property type="match status" value="1"/>
</dbReference>
<evidence type="ECO:0000256" key="5">
    <source>
        <dbReference type="ARBA" id="ARBA00022650"/>
    </source>
</evidence>
<dbReference type="SUPFAM" id="SSF51735">
    <property type="entry name" value="NAD(P)-binding Rossmann-fold domains"/>
    <property type="match status" value="1"/>
</dbReference>
<evidence type="ECO:0000256" key="4">
    <source>
        <dbReference type="ARBA" id="ARBA00022605"/>
    </source>
</evidence>
<protein>
    <recommendedName>
        <fullName evidence="9 10">Pyrroline-5-carboxylate reductase</fullName>
        <shortName evidence="9">P5C reductase</shortName>
        <shortName evidence="9">P5CR</shortName>
        <ecNumber evidence="9 10">1.5.1.2</ecNumber>
    </recommendedName>
    <alternativeName>
        <fullName evidence="9">PCA reductase</fullName>
    </alternativeName>
</protein>
<dbReference type="HAMAP" id="MF_01925">
    <property type="entry name" value="P5C_reductase"/>
    <property type="match status" value="1"/>
</dbReference>
<comment type="catalytic activity">
    <reaction evidence="9">
        <text>L-proline + NADP(+) = (S)-1-pyrroline-5-carboxylate + NADPH + 2 H(+)</text>
        <dbReference type="Rhea" id="RHEA:14109"/>
        <dbReference type="ChEBI" id="CHEBI:15378"/>
        <dbReference type="ChEBI" id="CHEBI:17388"/>
        <dbReference type="ChEBI" id="CHEBI:57783"/>
        <dbReference type="ChEBI" id="CHEBI:58349"/>
        <dbReference type="ChEBI" id="CHEBI:60039"/>
        <dbReference type="EC" id="1.5.1.2"/>
    </reaction>
</comment>
<dbReference type="AlphaFoldDB" id="A0A1G8G7F4"/>
<feature type="binding site" evidence="11">
    <location>
        <begin position="10"/>
        <end position="15"/>
    </location>
    <ligand>
        <name>NADP(+)</name>
        <dbReference type="ChEBI" id="CHEBI:58349"/>
    </ligand>
</feature>
<dbReference type="NCBIfam" id="TIGR00112">
    <property type="entry name" value="proC"/>
    <property type="match status" value="1"/>
</dbReference>
<feature type="domain" description="Pyrroline-5-carboxylate reductase dimerisation" evidence="13">
    <location>
        <begin position="165"/>
        <end position="269"/>
    </location>
</feature>
<dbReference type="GO" id="GO:0005737">
    <property type="term" value="C:cytoplasm"/>
    <property type="evidence" value="ECO:0007669"/>
    <property type="project" value="UniProtKB-SubCell"/>
</dbReference>
<reference evidence="14 15" key="1">
    <citation type="submission" date="2016-10" db="EMBL/GenBank/DDBJ databases">
        <authorList>
            <person name="de Groot N.N."/>
        </authorList>
    </citation>
    <scope>NUCLEOTIDE SEQUENCE [LARGE SCALE GENOMIC DNA]</scope>
    <source>
        <strain evidence="15">P4B,CCM 7963,CECT 7998,DSM 25260,IBRC-M 10614,KCTC 13821</strain>
    </source>
</reference>
<dbReference type="InterPro" id="IPR029036">
    <property type="entry name" value="P5CR_dimer"/>
</dbReference>
<keyword evidence="4 9" id="KW-0028">Amino-acid biosynthesis</keyword>
<comment type="subcellular location">
    <subcellularLocation>
        <location evidence="1 9">Cytoplasm</location>
    </subcellularLocation>
</comment>
<dbReference type="FunFam" id="3.40.50.720:FF:000190">
    <property type="entry name" value="Pyrroline-5-carboxylate reductase"/>
    <property type="match status" value="1"/>
</dbReference>
<accession>A0A1G8G7F4</accession>
<dbReference type="Pfam" id="PF03807">
    <property type="entry name" value="F420_oxidored"/>
    <property type="match status" value="1"/>
</dbReference>
<dbReference type="InterPro" id="IPR008927">
    <property type="entry name" value="6-PGluconate_DH-like_C_sf"/>
</dbReference>
<keyword evidence="3 9" id="KW-0963">Cytoplasm</keyword>
<keyword evidence="7 9" id="KW-0560">Oxidoreductase</keyword>
<evidence type="ECO:0000256" key="11">
    <source>
        <dbReference type="PIRSR" id="PIRSR000193-1"/>
    </source>
</evidence>
<evidence type="ECO:0000256" key="2">
    <source>
        <dbReference type="ARBA" id="ARBA00005525"/>
    </source>
</evidence>
<comment type="similarity">
    <text evidence="2 9">Belongs to the pyrroline-5-carboxylate reductase family.</text>
</comment>
<comment type="pathway">
    <text evidence="9">Amino-acid biosynthesis; L-proline biosynthesis; L-proline from L-glutamate 5-semialdehyde: step 1/1.</text>
</comment>
<dbReference type="SUPFAM" id="SSF48179">
    <property type="entry name" value="6-phosphogluconate dehydrogenase C-terminal domain-like"/>
    <property type="match status" value="1"/>
</dbReference>
<evidence type="ECO:0000256" key="1">
    <source>
        <dbReference type="ARBA" id="ARBA00004496"/>
    </source>
</evidence>
<dbReference type="PIRSF" id="PIRSF000193">
    <property type="entry name" value="Pyrrol-5-carb_rd"/>
    <property type="match status" value="1"/>
</dbReference>
<dbReference type="STRING" id="930129.SAMN05216352_103257"/>
<feature type="domain" description="Pyrroline-5-carboxylate reductase catalytic N-terminal" evidence="12">
    <location>
        <begin position="6"/>
        <end position="102"/>
    </location>
</feature>
<sequence length="278" mass="29934">MLENKTIAFIGAGSMAESILGGLLSEKLVNPQQIVVTNKTNDQRLNELNERYSISIAESKEDAMKKADLVILAMKPKHIEDGISSIKEYTTDNHLIISVLAGVSTSYIEEQFGMKTAVVRAMPNTSSKVSASATALCRGYYASVHQLDTASALFAAIGTVSIFDEAKMDAVTGISGSGPAYFYYFVEAMEIAAKEAGLPETEAKELIVQTLAGAAKRLQNSDQPPSALYNEVMSPGGTTEAAFKTLERHSVQEHFKNSIKEAIKRSKELGSATRSPIS</sequence>
<evidence type="ECO:0000256" key="10">
    <source>
        <dbReference type="NCBIfam" id="TIGR00112"/>
    </source>
</evidence>
<dbReference type="OrthoDB" id="9805754at2"/>
<dbReference type="FunFam" id="1.10.3730.10:FF:000001">
    <property type="entry name" value="Pyrroline-5-carboxylate reductase"/>
    <property type="match status" value="1"/>
</dbReference>
<dbReference type="Pfam" id="PF14748">
    <property type="entry name" value="P5CR_dimer"/>
    <property type="match status" value="1"/>
</dbReference>
<evidence type="ECO:0000256" key="9">
    <source>
        <dbReference type="HAMAP-Rule" id="MF_01925"/>
    </source>
</evidence>
<evidence type="ECO:0000313" key="14">
    <source>
        <dbReference type="EMBL" id="SDH90317.1"/>
    </source>
</evidence>
<proteinExistence type="inferred from homology"/>
<organism evidence="14 15">
    <name type="scientific">Alteribacillus bidgolensis</name>
    <dbReference type="NCBI Taxonomy" id="930129"/>
    <lineage>
        <taxon>Bacteria</taxon>
        <taxon>Bacillati</taxon>
        <taxon>Bacillota</taxon>
        <taxon>Bacilli</taxon>
        <taxon>Bacillales</taxon>
        <taxon>Bacillaceae</taxon>
        <taxon>Alteribacillus</taxon>
    </lineage>
</organism>
<dbReference type="InterPro" id="IPR028939">
    <property type="entry name" value="P5C_Rdtase_cat_N"/>
</dbReference>
<keyword evidence="5 9" id="KW-0641">Proline biosynthesis</keyword>
<comment type="function">
    <text evidence="8 9">Catalyzes the reduction of 1-pyrroline-5-carboxylate (PCA) to L-proline.</text>
</comment>
<dbReference type="UniPathway" id="UPA00098">
    <property type="reaction ID" value="UER00361"/>
</dbReference>
<dbReference type="EMBL" id="FNDU01000003">
    <property type="protein sequence ID" value="SDH90317.1"/>
    <property type="molecule type" value="Genomic_DNA"/>
</dbReference>
<evidence type="ECO:0000256" key="7">
    <source>
        <dbReference type="ARBA" id="ARBA00023002"/>
    </source>
</evidence>
<dbReference type="RefSeq" id="WP_091582775.1">
    <property type="nucleotide sequence ID" value="NZ_FNDU01000003.1"/>
</dbReference>
<evidence type="ECO:0000259" key="12">
    <source>
        <dbReference type="Pfam" id="PF03807"/>
    </source>
</evidence>
<feature type="binding site" evidence="11">
    <location>
        <begin position="73"/>
        <end position="76"/>
    </location>
    <ligand>
        <name>NADP(+)</name>
        <dbReference type="ChEBI" id="CHEBI:58349"/>
    </ligand>
</feature>
<gene>
    <name evidence="9" type="primary">proC</name>
    <name evidence="14" type="ORF">SAMN05216352_103257</name>
</gene>
<evidence type="ECO:0000256" key="8">
    <source>
        <dbReference type="ARBA" id="ARBA00058118"/>
    </source>
</evidence>